<dbReference type="InterPro" id="IPR008927">
    <property type="entry name" value="6-PGluconate_DH-like_C_sf"/>
</dbReference>
<keyword evidence="6" id="KW-1185">Reference proteome</keyword>
<dbReference type="InterPro" id="IPR050988">
    <property type="entry name" value="Mannitol_DH/Oxidoreductase"/>
</dbReference>
<proteinExistence type="predicted"/>
<evidence type="ECO:0000256" key="1">
    <source>
        <dbReference type="ARBA" id="ARBA00023002"/>
    </source>
</evidence>
<feature type="domain" description="Mannitol dehydrogenase C-terminal" evidence="4">
    <location>
        <begin position="326"/>
        <end position="525"/>
    </location>
</feature>
<name>A0A1M6SXI0_9FIRM</name>
<feature type="domain" description="Mannitol dehydrogenase N-terminal" evidence="3">
    <location>
        <begin position="40"/>
        <end position="305"/>
    </location>
</feature>
<comment type="catalytic activity">
    <reaction evidence="2">
        <text>D-mannitol 1-phosphate + NAD(+) = beta-D-fructose 6-phosphate + NADH + H(+)</text>
        <dbReference type="Rhea" id="RHEA:19661"/>
        <dbReference type="ChEBI" id="CHEBI:15378"/>
        <dbReference type="ChEBI" id="CHEBI:57540"/>
        <dbReference type="ChEBI" id="CHEBI:57634"/>
        <dbReference type="ChEBI" id="CHEBI:57945"/>
        <dbReference type="ChEBI" id="CHEBI:61381"/>
        <dbReference type="EC" id="1.1.1.17"/>
    </reaction>
</comment>
<dbReference type="Gene3D" id="3.40.50.720">
    <property type="entry name" value="NAD(P)-binding Rossmann-like Domain"/>
    <property type="match status" value="1"/>
</dbReference>
<protein>
    <submittedName>
        <fullName evidence="5">Fructuronate reductase</fullName>
    </submittedName>
</protein>
<sequence length="545" mass="61726">MRLSEEGLKNRSEWEEKGYHLPQYDRQKMIERTKENPYWIHFGAGNIFRAFQANIVERLLNEQKVDRGLIATQRGLIVAEGFDYEIVEKMNHPHDEYSILVTLKADGSVEKTVIGSIAESLVLDSENEKQFQRLQEIFKKDSLQMASFTITEKGYSLVGVNGEFLADVEEDFLRGPQEPKSYMGKVAALLYTRYQDGAKPIAMVSMDNCSHNGDKLFAAIFSFAEKWAENGKCEYGFVDYIKDKTKVTFPWTMIDKITPRPDASVKEMLIQDGVEELEPVITSKKSYVAPFVNAEECEYLVVEDAFPNGREDLAAAGVMFTDRETVDKVEKMKVCTCLNPLHTALAVYGCLLGYKKISEEMADEELRSLVEITGYKEGLPVVVNPGILDPKEFIDTVLQVRIPNPFMPDTPQRIATDTSQKLAIRYGETIKAYLADPKLDIDDLKLIPLIFAGWLRYLMGVDDQGKSFDLSPDPLLDRVCPIVAEVKLGETFDAREVLKEILSDTEIFGVDLHEIGMAERVEQYFTELTAGVGAVRETLKKYTRK</sequence>
<dbReference type="Proteomes" id="UP000184301">
    <property type="component" value="Unassembled WGS sequence"/>
</dbReference>
<accession>A0A1M6SXI0</accession>
<dbReference type="InterPro" id="IPR013131">
    <property type="entry name" value="Mannitol_DH_N"/>
</dbReference>
<dbReference type="Pfam" id="PF01232">
    <property type="entry name" value="Mannitol_dh"/>
    <property type="match status" value="1"/>
</dbReference>
<dbReference type="GO" id="GO:0008926">
    <property type="term" value="F:mannitol-1-phosphate 5-dehydrogenase activity"/>
    <property type="evidence" value="ECO:0007669"/>
    <property type="project" value="UniProtKB-EC"/>
</dbReference>
<evidence type="ECO:0000259" key="4">
    <source>
        <dbReference type="Pfam" id="PF08125"/>
    </source>
</evidence>
<organism evidence="5 6">
    <name type="scientific">Hespellia stercorisuis DSM 15480</name>
    <dbReference type="NCBI Taxonomy" id="1121950"/>
    <lineage>
        <taxon>Bacteria</taxon>
        <taxon>Bacillati</taxon>
        <taxon>Bacillota</taxon>
        <taxon>Clostridia</taxon>
        <taxon>Lachnospirales</taxon>
        <taxon>Lachnospiraceae</taxon>
        <taxon>Hespellia</taxon>
    </lineage>
</organism>
<dbReference type="EMBL" id="FQZY01000053">
    <property type="protein sequence ID" value="SHK49379.1"/>
    <property type="molecule type" value="Genomic_DNA"/>
</dbReference>
<gene>
    <name evidence="5" type="ORF">SAMN02745243_03069</name>
</gene>
<dbReference type="SUPFAM" id="SSF48179">
    <property type="entry name" value="6-phosphogluconate dehydrogenase C-terminal domain-like"/>
    <property type="match status" value="1"/>
</dbReference>
<dbReference type="OrthoDB" id="271711at2"/>
<dbReference type="Pfam" id="PF08125">
    <property type="entry name" value="Mannitol_dh_C"/>
    <property type="match status" value="1"/>
</dbReference>
<dbReference type="PANTHER" id="PTHR43362">
    <property type="entry name" value="MANNITOL DEHYDROGENASE DSF1-RELATED"/>
    <property type="match status" value="1"/>
</dbReference>
<evidence type="ECO:0000256" key="2">
    <source>
        <dbReference type="ARBA" id="ARBA00048615"/>
    </source>
</evidence>
<dbReference type="InterPro" id="IPR036291">
    <property type="entry name" value="NAD(P)-bd_dom_sf"/>
</dbReference>
<dbReference type="AlphaFoldDB" id="A0A1M6SXI0"/>
<evidence type="ECO:0000313" key="5">
    <source>
        <dbReference type="EMBL" id="SHK49379.1"/>
    </source>
</evidence>
<evidence type="ECO:0000259" key="3">
    <source>
        <dbReference type="Pfam" id="PF01232"/>
    </source>
</evidence>
<dbReference type="InterPro" id="IPR013328">
    <property type="entry name" value="6PGD_dom2"/>
</dbReference>
<dbReference type="PANTHER" id="PTHR43362:SF1">
    <property type="entry name" value="MANNITOL DEHYDROGENASE 2-RELATED"/>
    <property type="match status" value="1"/>
</dbReference>
<keyword evidence="1" id="KW-0560">Oxidoreductase</keyword>
<evidence type="ECO:0000313" key="6">
    <source>
        <dbReference type="Proteomes" id="UP000184301"/>
    </source>
</evidence>
<dbReference type="InterPro" id="IPR013118">
    <property type="entry name" value="Mannitol_DH_C"/>
</dbReference>
<dbReference type="Gene3D" id="1.10.1040.10">
    <property type="entry name" value="N-(1-d-carboxylethyl)-l-norvaline Dehydrogenase, domain 2"/>
    <property type="match status" value="1"/>
</dbReference>
<dbReference type="STRING" id="1121950.SAMN02745243_03069"/>
<reference evidence="5 6" key="1">
    <citation type="submission" date="2016-11" db="EMBL/GenBank/DDBJ databases">
        <authorList>
            <person name="Jaros S."/>
            <person name="Januszkiewicz K."/>
            <person name="Wedrychowicz H."/>
        </authorList>
    </citation>
    <scope>NUCLEOTIDE SEQUENCE [LARGE SCALE GENOMIC DNA]</scope>
    <source>
        <strain evidence="5 6">DSM 15480</strain>
    </source>
</reference>
<dbReference type="RefSeq" id="WP_073112025.1">
    <property type="nucleotide sequence ID" value="NZ_FQZY01000053.1"/>
</dbReference>
<dbReference type="SUPFAM" id="SSF51735">
    <property type="entry name" value="NAD(P)-binding Rossmann-fold domains"/>
    <property type="match status" value="1"/>
</dbReference>